<organism evidence="8 9">
    <name type="scientific">Microbaculum marinum</name>
    <dbReference type="NCBI Taxonomy" id="1764581"/>
    <lineage>
        <taxon>Bacteria</taxon>
        <taxon>Pseudomonadati</taxon>
        <taxon>Pseudomonadota</taxon>
        <taxon>Alphaproteobacteria</taxon>
        <taxon>Hyphomicrobiales</taxon>
        <taxon>Tepidamorphaceae</taxon>
        <taxon>Microbaculum</taxon>
    </lineage>
</organism>
<evidence type="ECO:0000256" key="6">
    <source>
        <dbReference type="SAM" id="Phobius"/>
    </source>
</evidence>
<dbReference type="GO" id="GO:0016020">
    <property type="term" value="C:membrane"/>
    <property type="evidence" value="ECO:0007669"/>
    <property type="project" value="UniProtKB-SubCell"/>
</dbReference>
<feature type="transmembrane region" description="Helical" evidence="6">
    <location>
        <begin position="247"/>
        <end position="263"/>
    </location>
</feature>
<dbReference type="InterPro" id="IPR000620">
    <property type="entry name" value="EamA_dom"/>
</dbReference>
<evidence type="ECO:0000313" key="8">
    <source>
        <dbReference type="EMBL" id="MEJ8572868.1"/>
    </source>
</evidence>
<feature type="transmembrane region" description="Helical" evidence="6">
    <location>
        <begin position="214"/>
        <end position="235"/>
    </location>
</feature>
<keyword evidence="3 6" id="KW-0812">Transmembrane</keyword>
<dbReference type="InterPro" id="IPR037185">
    <property type="entry name" value="EmrE-like"/>
</dbReference>
<comment type="similarity">
    <text evidence="2">Belongs to the drug/metabolite transporter (DMT) superfamily. 10 TMS drug/metabolite exporter (DME) (TC 2.A.7.3) family.</text>
</comment>
<dbReference type="PANTHER" id="PTHR22911:SF6">
    <property type="entry name" value="SOLUTE CARRIER FAMILY 35 MEMBER G1"/>
    <property type="match status" value="1"/>
</dbReference>
<evidence type="ECO:0000256" key="2">
    <source>
        <dbReference type="ARBA" id="ARBA00009853"/>
    </source>
</evidence>
<feature type="transmembrane region" description="Helical" evidence="6">
    <location>
        <begin position="105"/>
        <end position="124"/>
    </location>
</feature>
<dbReference type="AlphaFoldDB" id="A0AAW9RY80"/>
<dbReference type="EMBL" id="JAZHOF010000006">
    <property type="protein sequence ID" value="MEJ8572868.1"/>
    <property type="molecule type" value="Genomic_DNA"/>
</dbReference>
<feature type="transmembrane region" description="Helical" evidence="6">
    <location>
        <begin position="76"/>
        <end position="99"/>
    </location>
</feature>
<evidence type="ECO:0000256" key="3">
    <source>
        <dbReference type="ARBA" id="ARBA00022692"/>
    </source>
</evidence>
<dbReference type="Proteomes" id="UP001378188">
    <property type="component" value="Unassembled WGS sequence"/>
</dbReference>
<dbReference type="Pfam" id="PF00892">
    <property type="entry name" value="EamA"/>
    <property type="match status" value="2"/>
</dbReference>
<name>A0AAW9RY80_9HYPH</name>
<evidence type="ECO:0000256" key="1">
    <source>
        <dbReference type="ARBA" id="ARBA00004141"/>
    </source>
</evidence>
<dbReference type="PANTHER" id="PTHR22911">
    <property type="entry name" value="ACYL-MALONYL CONDENSING ENZYME-RELATED"/>
    <property type="match status" value="1"/>
</dbReference>
<keyword evidence="5 6" id="KW-0472">Membrane</keyword>
<feature type="transmembrane region" description="Helical" evidence="6">
    <location>
        <begin position="131"/>
        <end position="149"/>
    </location>
</feature>
<accession>A0AAW9RY80</accession>
<evidence type="ECO:0000256" key="5">
    <source>
        <dbReference type="ARBA" id="ARBA00023136"/>
    </source>
</evidence>
<dbReference type="RefSeq" id="WP_340330565.1">
    <property type="nucleotide sequence ID" value="NZ_JAZHOF010000006.1"/>
</dbReference>
<feature type="transmembrane region" description="Helical" evidence="6">
    <location>
        <begin position="189"/>
        <end position="208"/>
    </location>
</feature>
<protein>
    <submittedName>
        <fullName evidence="8">DMT family transporter</fullName>
    </submittedName>
</protein>
<dbReference type="SUPFAM" id="SSF103481">
    <property type="entry name" value="Multidrug resistance efflux transporter EmrE"/>
    <property type="match status" value="2"/>
</dbReference>
<gene>
    <name evidence="8" type="ORF">V3328_15365</name>
</gene>
<evidence type="ECO:0000256" key="4">
    <source>
        <dbReference type="ARBA" id="ARBA00022989"/>
    </source>
</evidence>
<proteinExistence type="inferred from homology"/>
<reference evidence="8 9" key="1">
    <citation type="submission" date="2024-02" db="EMBL/GenBank/DDBJ databases">
        <title>Genome analysis and characterization of Microbaculum marinisediminis sp. nov., isolated from marine sediment.</title>
        <authorList>
            <person name="Du Z.-J."/>
            <person name="Ye Y.-Q."/>
            <person name="Zhang Z.-R."/>
            <person name="Yuan S.-M."/>
            <person name="Zhang X.-Y."/>
        </authorList>
    </citation>
    <scope>NUCLEOTIDE SEQUENCE [LARGE SCALE GENOMIC DNA]</scope>
    <source>
        <strain evidence="8 9">SDUM1044001</strain>
    </source>
</reference>
<evidence type="ECO:0000313" key="9">
    <source>
        <dbReference type="Proteomes" id="UP001378188"/>
    </source>
</evidence>
<comment type="caution">
    <text evidence="8">The sequence shown here is derived from an EMBL/GenBank/DDBJ whole genome shotgun (WGS) entry which is preliminary data.</text>
</comment>
<feature type="transmembrane region" description="Helical" evidence="6">
    <location>
        <begin position="155"/>
        <end position="177"/>
    </location>
</feature>
<feature type="transmembrane region" description="Helical" evidence="6">
    <location>
        <begin position="269"/>
        <end position="287"/>
    </location>
</feature>
<feature type="transmembrane region" description="Helical" evidence="6">
    <location>
        <begin position="12"/>
        <end position="29"/>
    </location>
</feature>
<comment type="subcellular location">
    <subcellularLocation>
        <location evidence="1">Membrane</location>
        <topology evidence="1">Multi-pass membrane protein</topology>
    </subcellularLocation>
</comment>
<keyword evidence="9" id="KW-1185">Reference proteome</keyword>
<feature type="domain" description="EamA" evidence="7">
    <location>
        <begin position="155"/>
        <end position="282"/>
    </location>
</feature>
<keyword evidence="4 6" id="KW-1133">Transmembrane helix</keyword>
<sequence length="295" mass="32227">MLLNGADDQALRIRGILLMILAGFCFSALDTCAKLLVLEFSALQVVFVRYLGHFAFNLVSVGPNNLPKLWRSKRPVLLVVRGFLLLISTMCNFLALRYLALSETVSILFASPFLVAILAGPMLGEWIGPRRWIAVLVGFVGVIVVTQPGTAGFQWAVLLSVSATIAYAFYAIVTRTLAASDSNSVQQFYASLIPMIAFLPIMPFVWVWPQDLTAVALMVGTGLFGYFGHGFLISAHRYAPAPILSPFVYVQIIWMTVFGFLVFNDVPTTANIVGAGIVVASGLYLLLRERRVKGG</sequence>
<feature type="domain" description="EamA" evidence="7">
    <location>
        <begin position="14"/>
        <end position="146"/>
    </location>
</feature>
<evidence type="ECO:0000259" key="7">
    <source>
        <dbReference type="Pfam" id="PF00892"/>
    </source>
</evidence>